<feature type="disulfide bond" evidence="4">
    <location>
        <begin position="106"/>
        <end position="133"/>
    </location>
</feature>
<dbReference type="RefSeq" id="XP_055898667.1">
    <property type="nucleotide sequence ID" value="XM_056042692.1"/>
</dbReference>
<evidence type="ECO:0000313" key="8">
    <source>
        <dbReference type="Proteomes" id="UP001165740"/>
    </source>
</evidence>
<dbReference type="CDD" id="cd00033">
    <property type="entry name" value="CCP"/>
    <property type="match status" value="8"/>
</dbReference>
<dbReference type="SUPFAM" id="SSF57535">
    <property type="entry name" value="Complement control module/SCR domain"/>
    <property type="match status" value="10"/>
</dbReference>
<feature type="disulfide bond" evidence="4">
    <location>
        <begin position="417"/>
        <end position="444"/>
    </location>
</feature>
<feature type="domain" description="Sushi" evidence="7">
    <location>
        <begin position="623"/>
        <end position="693"/>
    </location>
</feature>
<name>A0A9W3BGW5_BIOGL</name>
<evidence type="ECO:0000313" key="9">
    <source>
        <dbReference type="RefSeq" id="XP_055898667.1"/>
    </source>
</evidence>
<feature type="domain" description="Sushi" evidence="7">
    <location>
        <begin position="330"/>
        <end position="388"/>
    </location>
</feature>
<dbReference type="Gene3D" id="2.10.70.10">
    <property type="entry name" value="Complement Module, domain 1"/>
    <property type="match status" value="10"/>
</dbReference>
<protein>
    <submittedName>
        <fullName evidence="9">Protein lev-9-like isoform X1</fullName>
    </submittedName>
</protein>
<feature type="disulfide bond" evidence="4">
    <location>
        <begin position="664"/>
        <end position="691"/>
    </location>
</feature>
<reference evidence="9" key="1">
    <citation type="submission" date="2025-08" db="UniProtKB">
        <authorList>
            <consortium name="RefSeq"/>
        </authorList>
    </citation>
    <scope>IDENTIFICATION</scope>
</reference>
<keyword evidence="8" id="KW-1185">Reference proteome</keyword>
<organism evidence="8 9">
    <name type="scientific">Biomphalaria glabrata</name>
    <name type="common">Bloodfluke planorb</name>
    <name type="synonym">Freshwater snail</name>
    <dbReference type="NCBI Taxonomy" id="6526"/>
    <lineage>
        <taxon>Eukaryota</taxon>
        <taxon>Metazoa</taxon>
        <taxon>Spiralia</taxon>
        <taxon>Lophotrochozoa</taxon>
        <taxon>Mollusca</taxon>
        <taxon>Gastropoda</taxon>
        <taxon>Heterobranchia</taxon>
        <taxon>Euthyneura</taxon>
        <taxon>Panpulmonata</taxon>
        <taxon>Hygrophila</taxon>
        <taxon>Lymnaeoidea</taxon>
        <taxon>Planorbidae</taxon>
        <taxon>Biomphalaria</taxon>
    </lineage>
</organism>
<dbReference type="Pfam" id="PF00084">
    <property type="entry name" value="Sushi"/>
    <property type="match status" value="9"/>
</dbReference>
<dbReference type="Proteomes" id="UP001165740">
    <property type="component" value="Chromosome 9"/>
</dbReference>
<feature type="domain" description="Sushi" evidence="7">
    <location>
        <begin position="144"/>
        <end position="207"/>
    </location>
</feature>
<keyword evidence="3 4" id="KW-1015">Disulfide bond</keyword>
<feature type="region of interest" description="Disordered" evidence="5">
    <location>
        <begin position="133"/>
        <end position="162"/>
    </location>
</feature>
<dbReference type="SMART" id="SM00032">
    <property type="entry name" value="CCP"/>
    <property type="match status" value="10"/>
</dbReference>
<dbReference type="OrthoDB" id="9991441at2759"/>
<keyword evidence="1 6" id="KW-0732">Signal</keyword>
<comment type="caution">
    <text evidence="4">Lacks conserved residue(s) required for the propagation of feature annotation.</text>
</comment>
<evidence type="ECO:0000256" key="3">
    <source>
        <dbReference type="ARBA" id="ARBA00023157"/>
    </source>
</evidence>
<evidence type="ECO:0000256" key="6">
    <source>
        <dbReference type="SAM" id="SignalP"/>
    </source>
</evidence>
<evidence type="ECO:0000256" key="5">
    <source>
        <dbReference type="SAM" id="MobiDB-lite"/>
    </source>
</evidence>
<proteinExistence type="predicted"/>
<feature type="disulfide bond" evidence="4">
    <location>
        <begin position="359"/>
        <end position="386"/>
    </location>
</feature>
<feature type="domain" description="Sushi" evidence="7">
    <location>
        <begin position="389"/>
        <end position="446"/>
    </location>
</feature>
<evidence type="ECO:0000256" key="1">
    <source>
        <dbReference type="ARBA" id="ARBA00022729"/>
    </source>
</evidence>
<dbReference type="PANTHER" id="PTHR45656">
    <property type="entry name" value="PROTEIN CBR-CLEC-78"/>
    <property type="match status" value="1"/>
</dbReference>
<feature type="domain" description="Sushi" evidence="7">
    <location>
        <begin position="208"/>
        <end position="266"/>
    </location>
</feature>
<keyword evidence="4" id="KW-0768">Sushi</keyword>
<feature type="disulfide bond" evidence="4">
    <location>
        <begin position="593"/>
        <end position="620"/>
    </location>
</feature>
<evidence type="ECO:0000259" key="7">
    <source>
        <dbReference type="PROSITE" id="PS50923"/>
    </source>
</evidence>
<dbReference type="GeneID" id="106062087"/>
<feature type="chain" id="PRO_5040920918" evidence="6">
    <location>
        <begin position="20"/>
        <end position="716"/>
    </location>
</feature>
<feature type="domain" description="Sushi" evidence="7">
    <location>
        <begin position="564"/>
        <end position="622"/>
    </location>
</feature>
<evidence type="ECO:0000256" key="4">
    <source>
        <dbReference type="PROSITE-ProRule" id="PRU00302"/>
    </source>
</evidence>
<feature type="domain" description="Sushi" evidence="7">
    <location>
        <begin position="447"/>
        <end position="505"/>
    </location>
</feature>
<dbReference type="PANTHER" id="PTHR45656:SF4">
    <property type="entry name" value="PROTEIN CBR-CLEC-78"/>
    <property type="match status" value="1"/>
</dbReference>
<sequence length="716" mass="80123">MRRTIQFCVILFIIGLTTEYQNSDSDTTVCDHERQSEDRGSRKCSKRCNSDLDCNSSRKKCMCDGKCGKSCVNPNLRCYPIPTNIPNGRVDIKPYNKFEAIATYTCNEGYVIVGLPARVCQGDETWMGEEPRCELKTDPSDGNQECRTPPSVHHATHNGPPGQTRFKLGANIQYTCLPGFTQLKDSVERAWCVGAGVWVGPNITCTTSGCATPSEIDNGYFDLLGPSTVGSKMRYHCNKGYFLVGNAERTCLRDGTWDGRSPSCEQVVCGPPPHVEHAEHDAPKDQFRFLTGTHLMYTCQFGYYREGSERAICSGAEGQWIGPTMTCKARDCGAPGEINNGYRDTGYRFTYPTRVTYHCNEGFEMTGRPYRECQANGEWSGTLPECVPVHCTELIPPVYGTMIGSSTSFNSVIRFVCNNGYKVVGSQERTCQADRTWSGQESTCVEINCGIPGPIFNGYLDGHRTTVGALYFYRCNTRTKFSGEHFSTQCMENGQWSNPPPLCLGQCQIPYIMNGTITNAREEIWVDPGTVIEPRCLNGLVLNDSRPVTCVNGTWNVIPRCVPAPCDQPPPQVENGHRTFFDLSHGSKARYFCMAGFKLVDNNRYMSCEYGQWTGIKPACEESYCPNPGTLLDGNIYKVGSLGKFLFNDYIVTIKHGERLIYECKRNFKLEGPRGAACVNGKWSPGEKPRCLRSRHTLFNKIWKPYEENPKGKMYY</sequence>
<feature type="signal peptide" evidence="6">
    <location>
        <begin position="1"/>
        <end position="19"/>
    </location>
</feature>
<dbReference type="InterPro" id="IPR051277">
    <property type="entry name" value="SEZ6_CSMD_C4BPB_Regulators"/>
</dbReference>
<gene>
    <name evidence="9" type="primary">LOC106062087</name>
</gene>
<dbReference type="InterPro" id="IPR000436">
    <property type="entry name" value="Sushi_SCR_CCP_dom"/>
</dbReference>
<evidence type="ECO:0000256" key="2">
    <source>
        <dbReference type="ARBA" id="ARBA00022737"/>
    </source>
</evidence>
<dbReference type="AlphaFoldDB" id="A0A9W3BGW5"/>
<dbReference type="PROSITE" id="PS50923">
    <property type="entry name" value="SUSHI"/>
    <property type="match status" value="9"/>
</dbReference>
<feature type="disulfide bond" evidence="4">
    <location>
        <begin position="237"/>
        <end position="264"/>
    </location>
</feature>
<dbReference type="OMA" id="EPSCEKV"/>
<dbReference type="InterPro" id="IPR035976">
    <property type="entry name" value="Sushi/SCR/CCP_sf"/>
</dbReference>
<feature type="domain" description="Sushi" evidence="7">
    <location>
        <begin position="267"/>
        <end position="329"/>
    </location>
</feature>
<keyword evidence="2" id="KW-0677">Repeat</keyword>
<feature type="domain" description="Sushi" evidence="7">
    <location>
        <begin position="76"/>
        <end position="135"/>
    </location>
</feature>
<accession>A0A9W3BGW5</accession>